<evidence type="ECO:0000259" key="1">
    <source>
        <dbReference type="Pfam" id="PF07238"/>
    </source>
</evidence>
<organism evidence="2">
    <name type="scientific">hydrothermal vent metagenome</name>
    <dbReference type="NCBI Taxonomy" id="652676"/>
    <lineage>
        <taxon>unclassified sequences</taxon>
        <taxon>metagenomes</taxon>
        <taxon>ecological metagenomes</taxon>
    </lineage>
</organism>
<dbReference type="GO" id="GO:0035438">
    <property type="term" value="F:cyclic-di-GMP binding"/>
    <property type="evidence" value="ECO:0007669"/>
    <property type="project" value="InterPro"/>
</dbReference>
<dbReference type="InterPro" id="IPR009875">
    <property type="entry name" value="PilZ_domain"/>
</dbReference>
<proteinExistence type="predicted"/>
<gene>
    <name evidence="2" type="ORF">MNBD_GAMMA20-1706</name>
</gene>
<accession>A0A3B1AE01</accession>
<evidence type="ECO:0000313" key="2">
    <source>
        <dbReference type="EMBL" id="VAW99880.1"/>
    </source>
</evidence>
<sequence length="98" mass="10955">MERRHQTRSLTNTPTRISYEPLGIISAHIRNFSQNGLFVELDPAKLKLNHTVEIIAESLSYMRAIAPVKAIIVRSTPKGIGLSFLEPCPRLIDTLSSL</sequence>
<dbReference type="EMBL" id="UOFU01000182">
    <property type="protein sequence ID" value="VAW99880.1"/>
    <property type="molecule type" value="Genomic_DNA"/>
</dbReference>
<dbReference type="SUPFAM" id="SSF141371">
    <property type="entry name" value="PilZ domain-like"/>
    <property type="match status" value="1"/>
</dbReference>
<dbReference type="AlphaFoldDB" id="A0A3B1AE01"/>
<name>A0A3B1AE01_9ZZZZ</name>
<reference evidence="2" key="1">
    <citation type="submission" date="2018-06" db="EMBL/GenBank/DDBJ databases">
        <authorList>
            <person name="Zhirakovskaya E."/>
        </authorList>
    </citation>
    <scope>NUCLEOTIDE SEQUENCE</scope>
</reference>
<dbReference type="Gene3D" id="2.40.10.220">
    <property type="entry name" value="predicted glycosyltransferase like domains"/>
    <property type="match status" value="1"/>
</dbReference>
<feature type="domain" description="PilZ" evidence="1">
    <location>
        <begin position="2"/>
        <end position="90"/>
    </location>
</feature>
<dbReference type="Pfam" id="PF07238">
    <property type="entry name" value="PilZ"/>
    <property type="match status" value="1"/>
</dbReference>
<protein>
    <recommendedName>
        <fullName evidence="1">PilZ domain-containing protein</fullName>
    </recommendedName>
</protein>